<name>A0A931CZW5_9BACT</name>
<dbReference type="Gene3D" id="2.30.30.60">
    <property type="match status" value="1"/>
</dbReference>
<dbReference type="InterPro" id="IPR011014">
    <property type="entry name" value="MscS_channel_TM-2"/>
</dbReference>
<feature type="domain" description="Mechanosensitive ion channel MscS C-terminal" evidence="9">
    <location>
        <begin position="174"/>
        <end position="256"/>
    </location>
</feature>
<dbReference type="Pfam" id="PF21082">
    <property type="entry name" value="MS_channel_3rd"/>
    <property type="match status" value="1"/>
</dbReference>
<feature type="transmembrane region" description="Helical" evidence="7">
    <location>
        <begin position="15"/>
        <end position="33"/>
    </location>
</feature>
<dbReference type="InterPro" id="IPR049142">
    <property type="entry name" value="MS_channel_1st"/>
</dbReference>
<feature type="domain" description="Mechanosensitive ion channel MscS" evidence="8">
    <location>
        <begin position="102"/>
        <end position="167"/>
    </location>
</feature>
<dbReference type="SUPFAM" id="SSF82689">
    <property type="entry name" value="Mechanosensitive channel protein MscS (YggB), C-terminal domain"/>
    <property type="match status" value="1"/>
</dbReference>
<evidence type="ECO:0000259" key="9">
    <source>
        <dbReference type="Pfam" id="PF21082"/>
    </source>
</evidence>
<comment type="caution">
    <text evidence="11">The sequence shown here is derived from an EMBL/GenBank/DDBJ whole genome shotgun (WGS) entry which is preliminary data.</text>
</comment>
<dbReference type="Pfam" id="PF21088">
    <property type="entry name" value="MS_channel_1st"/>
    <property type="match status" value="1"/>
</dbReference>
<dbReference type="InterPro" id="IPR006686">
    <property type="entry name" value="MscS_channel_CS"/>
</dbReference>
<dbReference type="GO" id="GO:0005886">
    <property type="term" value="C:plasma membrane"/>
    <property type="evidence" value="ECO:0007669"/>
    <property type="project" value="UniProtKB-SubCell"/>
</dbReference>
<evidence type="ECO:0000256" key="3">
    <source>
        <dbReference type="ARBA" id="ARBA00022475"/>
    </source>
</evidence>
<evidence type="ECO:0000256" key="5">
    <source>
        <dbReference type="ARBA" id="ARBA00022989"/>
    </source>
</evidence>
<evidence type="ECO:0000256" key="1">
    <source>
        <dbReference type="ARBA" id="ARBA00004651"/>
    </source>
</evidence>
<dbReference type="Proteomes" id="UP000706172">
    <property type="component" value="Unassembled WGS sequence"/>
</dbReference>
<dbReference type="PANTHER" id="PTHR30221">
    <property type="entry name" value="SMALL-CONDUCTANCE MECHANOSENSITIVE CHANNEL"/>
    <property type="match status" value="1"/>
</dbReference>
<dbReference type="InterPro" id="IPR006685">
    <property type="entry name" value="MscS_channel_2nd"/>
</dbReference>
<evidence type="ECO:0000256" key="6">
    <source>
        <dbReference type="ARBA" id="ARBA00023136"/>
    </source>
</evidence>
<dbReference type="GO" id="GO:0008381">
    <property type="term" value="F:mechanosensitive monoatomic ion channel activity"/>
    <property type="evidence" value="ECO:0007669"/>
    <property type="project" value="InterPro"/>
</dbReference>
<feature type="transmembrane region" description="Helical" evidence="7">
    <location>
        <begin position="53"/>
        <end position="75"/>
    </location>
</feature>
<dbReference type="InterPro" id="IPR010920">
    <property type="entry name" value="LSM_dom_sf"/>
</dbReference>
<dbReference type="PANTHER" id="PTHR30221:SF1">
    <property type="entry name" value="SMALL-CONDUCTANCE MECHANOSENSITIVE CHANNEL"/>
    <property type="match status" value="1"/>
</dbReference>
<keyword evidence="5 7" id="KW-1133">Transmembrane helix</keyword>
<dbReference type="InterPro" id="IPR023408">
    <property type="entry name" value="MscS_beta-dom_sf"/>
</dbReference>
<comment type="similarity">
    <text evidence="2">Belongs to the MscS (TC 1.A.23) family.</text>
</comment>
<evidence type="ECO:0000313" key="11">
    <source>
        <dbReference type="EMBL" id="MBG0779548.1"/>
    </source>
</evidence>
<keyword evidence="4 7" id="KW-0812">Transmembrane</keyword>
<organism evidence="11 12">
    <name type="scientific">Desulfotignum balticum</name>
    <dbReference type="NCBI Taxonomy" id="115781"/>
    <lineage>
        <taxon>Bacteria</taxon>
        <taxon>Pseudomonadati</taxon>
        <taxon>Thermodesulfobacteriota</taxon>
        <taxon>Desulfobacteria</taxon>
        <taxon>Desulfobacterales</taxon>
        <taxon>Desulfobacteraceae</taxon>
        <taxon>Desulfotignum</taxon>
    </lineage>
</organism>
<dbReference type="SUPFAM" id="SSF82861">
    <property type="entry name" value="Mechanosensitive channel protein MscS (YggB), transmembrane region"/>
    <property type="match status" value="1"/>
</dbReference>
<evidence type="ECO:0000259" key="8">
    <source>
        <dbReference type="Pfam" id="PF00924"/>
    </source>
</evidence>
<reference evidence="11" key="1">
    <citation type="submission" date="2020-07" db="EMBL/GenBank/DDBJ databases">
        <title>Severe corrosion of carbon steel in oil field produced water can be linked to methanogenic archaea containing a special type of NiFe hydrogenase.</title>
        <authorList>
            <person name="Lahme S."/>
            <person name="Mand J."/>
            <person name="Longwell J."/>
            <person name="Smith R."/>
            <person name="Enning D."/>
        </authorList>
    </citation>
    <scope>NUCLEOTIDE SEQUENCE</scope>
    <source>
        <strain evidence="11">MIC098Bin6</strain>
    </source>
</reference>
<dbReference type="EMBL" id="JACCQK010000356">
    <property type="protein sequence ID" value="MBG0779548.1"/>
    <property type="molecule type" value="Genomic_DNA"/>
</dbReference>
<sequence length="266" mass="28854">MENYMEQMVLFLTKYGLNIIGAIIILILGRIAAGIGRKIIEKLMGRSSVDPSVTSFCGSLVYFGILAFTVLAALAKFGIQTASFVAVIGAAGLAVGLALQGSLANFAAGVLILILHPFKTGHYIEAGGVAGTVKDIQMFTTTLATPDNIKILVPNGKILNDVIKNISGYDTRRIDLVIGIGYGSDIEKAWQILEKIIQSDDRILKEPAYTIAVSELADSSVNFVVRPWVNSTDYWATRFDLIKTIKQSFDENDIEIPFPQVTVHKG</sequence>
<dbReference type="Gene3D" id="3.30.70.100">
    <property type="match status" value="1"/>
</dbReference>
<feature type="domain" description="Mechanosensitive ion channel transmembrane helices 2/3" evidence="10">
    <location>
        <begin position="60"/>
        <end position="100"/>
    </location>
</feature>
<keyword evidence="6 7" id="KW-0472">Membrane</keyword>
<evidence type="ECO:0000256" key="7">
    <source>
        <dbReference type="SAM" id="Phobius"/>
    </source>
</evidence>
<protein>
    <submittedName>
        <fullName evidence="11">Mechanosensitive ion channel</fullName>
    </submittedName>
</protein>
<accession>A0A931CZW5</accession>
<dbReference type="InterPro" id="IPR045275">
    <property type="entry name" value="MscS_archaea/bacteria_type"/>
</dbReference>
<dbReference type="Pfam" id="PF00924">
    <property type="entry name" value="MS_channel_2nd"/>
    <property type="match status" value="1"/>
</dbReference>
<dbReference type="InterPro" id="IPR049278">
    <property type="entry name" value="MS_channel_C"/>
</dbReference>
<gene>
    <name evidence="11" type="ORF">H0S81_06435</name>
</gene>
<evidence type="ECO:0000259" key="10">
    <source>
        <dbReference type="Pfam" id="PF21088"/>
    </source>
</evidence>
<dbReference type="SUPFAM" id="SSF50182">
    <property type="entry name" value="Sm-like ribonucleoproteins"/>
    <property type="match status" value="1"/>
</dbReference>
<evidence type="ECO:0000256" key="2">
    <source>
        <dbReference type="ARBA" id="ARBA00008017"/>
    </source>
</evidence>
<proteinExistence type="inferred from homology"/>
<evidence type="ECO:0000256" key="4">
    <source>
        <dbReference type="ARBA" id="ARBA00022692"/>
    </source>
</evidence>
<dbReference type="InterPro" id="IPR008910">
    <property type="entry name" value="MSC_TM_helix"/>
</dbReference>
<dbReference type="Gene3D" id="1.10.287.1260">
    <property type="match status" value="1"/>
</dbReference>
<feature type="transmembrane region" description="Helical" evidence="7">
    <location>
        <begin position="81"/>
        <end position="114"/>
    </location>
</feature>
<keyword evidence="3" id="KW-1003">Cell membrane</keyword>
<comment type="subcellular location">
    <subcellularLocation>
        <location evidence="1">Cell membrane</location>
        <topology evidence="1">Multi-pass membrane protein</topology>
    </subcellularLocation>
</comment>
<dbReference type="InterPro" id="IPR011066">
    <property type="entry name" value="MscS_channel_C_sf"/>
</dbReference>
<evidence type="ECO:0000313" key="12">
    <source>
        <dbReference type="Proteomes" id="UP000706172"/>
    </source>
</evidence>
<dbReference type="AlphaFoldDB" id="A0A931CZW5"/>
<dbReference type="Pfam" id="PF05552">
    <property type="entry name" value="MS_channel_1st_1"/>
    <property type="match status" value="1"/>
</dbReference>
<dbReference type="PROSITE" id="PS01246">
    <property type="entry name" value="UPF0003"/>
    <property type="match status" value="1"/>
</dbReference>